<dbReference type="GeneID" id="112466868"/>
<keyword evidence="1" id="KW-1185">Reference proteome</keyword>
<reference evidence="2" key="1">
    <citation type="submission" date="2025-08" db="UniProtKB">
        <authorList>
            <consortium name="RefSeq"/>
        </authorList>
    </citation>
    <scope>IDENTIFICATION</scope>
    <source>
        <tissue evidence="2">Whole body</tissue>
    </source>
</reference>
<gene>
    <name evidence="2" type="primary">LOC112466868</name>
</gene>
<proteinExistence type="predicted"/>
<evidence type="ECO:0000313" key="1">
    <source>
        <dbReference type="Proteomes" id="UP000504618"/>
    </source>
</evidence>
<protein>
    <submittedName>
        <fullName evidence="2">Uncharacterized protein LOC112466868</fullName>
    </submittedName>
</protein>
<dbReference type="RefSeq" id="XP_024890976.1">
    <property type="nucleotide sequence ID" value="XM_025035208.1"/>
</dbReference>
<evidence type="ECO:0000313" key="2">
    <source>
        <dbReference type="RefSeq" id="XP_024890976.1"/>
    </source>
</evidence>
<name>A0A6J1RDM5_9HYME</name>
<dbReference type="AlphaFoldDB" id="A0A6J1RDM5"/>
<feature type="non-terminal residue" evidence="2">
    <location>
        <position position="136"/>
    </location>
</feature>
<dbReference type="Proteomes" id="UP000504618">
    <property type="component" value="Unplaced"/>
</dbReference>
<sequence length="136" mass="13935">MAKAAGPLPSRTAAVTITVPGGGAVSGGLVLEVPGDDAKKKADTLARQISAVLEGVQVARPSKSVELRLRGLDDSITQEEIAAAIATVGGCDTGDVRVGEILRPPRSMGIAWARCPVGVASGVLKEELRVGWSRPK</sequence>
<organism evidence="1 2">
    <name type="scientific">Temnothorax curvispinosus</name>
    <dbReference type="NCBI Taxonomy" id="300111"/>
    <lineage>
        <taxon>Eukaryota</taxon>
        <taxon>Metazoa</taxon>
        <taxon>Ecdysozoa</taxon>
        <taxon>Arthropoda</taxon>
        <taxon>Hexapoda</taxon>
        <taxon>Insecta</taxon>
        <taxon>Pterygota</taxon>
        <taxon>Neoptera</taxon>
        <taxon>Endopterygota</taxon>
        <taxon>Hymenoptera</taxon>
        <taxon>Apocrita</taxon>
        <taxon>Aculeata</taxon>
        <taxon>Formicoidea</taxon>
        <taxon>Formicidae</taxon>
        <taxon>Myrmicinae</taxon>
        <taxon>Temnothorax</taxon>
    </lineage>
</organism>
<dbReference type="OrthoDB" id="7490362at2759"/>
<accession>A0A6J1RDM5</accession>